<dbReference type="PROSITE" id="PS52044">
    <property type="entry name" value="VLRF1"/>
    <property type="match status" value="1"/>
</dbReference>
<feature type="region of interest" description="Disordered" evidence="11">
    <location>
        <begin position="25"/>
        <end position="57"/>
    </location>
</feature>
<feature type="compositionally biased region" description="Pro residues" evidence="11">
    <location>
        <begin position="654"/>
        <end position="668"/>
    </location>
</feature>
<evidence type="ECO:0000256" key="3">
    <source>
        <dbReference type="ARBA" id="ARBA00022490"/>
    </source>
</evidence>
<evidence type="ECO:0000313" key="14">
    <source>
        <dbReference type="Proteomes" id="UP000277580"/>
    </source>
</evidence>
<evidence type="ECO:0000256" key="1">
    <source>
        <dbReference type="ARBA" id="ARBA00004496"/>
    </source>
</evidence>
<evidence type="ECO:0000259" key="12">
    <source>
        <dbReference type="PROSITE" id="PS52044"/>
    </source>
</evidence>
<evidence type="ECO:0000256" key="11">
    <source>
        <dbReference type="SAM" id="MobiDB-lite"/>
    </source>
</evidence>
<feature type="active site" evidence="10">
    <location>
        <position position="268"/>
    </location>
</feature>
<comment type="subcellular location">
    <subcellularLocation>
        <location evidence="1">Cytoplasm</location>
    </subcellularLocation>
</comment>
<dbReference type="Proteomes" id="UP000277580">
    <property type="component" value="Unassembled WGS sequence"/>
</dbReference>
<evidence type="ECO:0000256" key="9">
    <source>
        <dbReference type="ARBA" id="ARBA00023054"/>
    </source>
</evidence>
<keyword evidence="7 10" id="KW-0378">Hydrolase</keyword>
<comment type="domain">
    <text evidence="10">The VLRF1 domain mediates binding to the 60S ribosomal subunit.</text>
</comment>
<reference evidence="13 14" key="1">
    <citation type="journal article" date="2018" name="Nat. Ecol. Evol.">
        <title>Pezizomycetes genomes reveal the molecular basis of ectomycorrhizal truffle lifestyle.</title>
        <authorList>
            <person name="Murat C."/>
            <person name="Payen T."/>
            <person name="Noel B."/>
            <person name="Kuo A."/>
            <person name="Morin E."/>
            <person name="Chen J."/>
            <person name="Kohler A."/>
            <person name="Krizsan K."/>
            <person name="Balestrini R."/>
            <person name="Da Silva C."/>
            <person name="Montanini B."/>
            <person name="Hainaut M."/>
            <person name="Levati E."/>
            <person name="Barry K.W."/>
            <person name="Belfiori B."/>
            <person name="Cichocki N."/>
            <person name="Clum A."/>
            <person name="Dockter R.B."/>
            <person name="Fauchery L."/>
            <person name="Guy J."/>
            <person name="Iotti M."/>
            <person name="Le Tacon F."/>
            <person name="Lindquist E.A."/>
            <person name="Lipzen A."/>
            <person name="Malagnac F."/>
            <person name="Mello A."/>
            <person name="Molinier V."/>
            <person name="Miyauchi S."/>
            <person name="Poulain J."/>
            <person name="Riccioni C."/>
            <person name="Rubini A."/>
            <person name="Sitrit Y."/>
            <person name="Splivallo R."/>
            <person name="Traeger S."/>
            <person name="Wang M."/>
            <person name="Zifcakova L."/>
            <person name="Wipf D."/>
            <person name="Zambonelli A."/>
            <person name="Paolocci F."/>
            <person name="Nowrousian M."/>
            <person name="Ottonello S."/>
            <person name="Baldrian P."/>
            <person name="Spatafora J.W."/>
            <person name="Henrissat B."/>
            <person name="Nagy L.G."/>
            <person name="Aury J.M."/>
            <person name="Wincker P."/>
            <person name="Grigoriev I.V."/>
            <person name="Bonfante P."/>
            <person name="Martin F.M."/>
        </authorList>
    </citation>
    <scope>NUCLEOTIDE SEQUENCE [LARGE SCALE GENOMIC DNA]</scope>
    <source>
        <strain evidence="13 14">CCBAS932</strain>
    </source>
</reference>
<dbReference type="FunCoup" id="A0A3N4KIS9">
    <property type="interactions" value="188"/>
</dbReference>
<sequence>MVKEEEDLLKRPVYVYDIPPELLETLTLRTDQPATPEETQPTTTTTPAPQDADTASSTSCALCKITNKTVAEQRAHARSDIHNFNLKRKVRGQPPVTEAEFDDLLEGLNESISGSDSSSDDDGESGPTDQLSALLKRNAVLANPDDEPTTTAVAAGWKQGAGKAPIIWFNSPLLPAETSLGVYRALFTKPEQSDASWLDALRTKQLSAQPKGKEPHIFMCMIGGGHFAAMVVSLAPKVAKTGGERSAAILAHKTFHRYTTRRKQGGAQSASDAAKGAAHSAGSSLRRYNEVALTAEIHELLAGWKEWLDSADLLFVRAVGNSNRRTLFGEGAPLRSNDPRIRGFPFSTRRATQSELMRCFVELTRMKTSTLTTTSLSALTTSTTSTTTPAPTKPKPTRLTPAEETAHLHSTQLSALIRRSKVPALLTYLTTHSLSPNYTFTPPNHHSPTLLHLAASSSSPAIVTALLTKARADPTLTTPAQPRPAFELSGDRPTRDAFRVARHDLGEAAWDWEAAGVPAALSKAEAEERGQREREGGEAEERRRREREVARLAEEAERKAAESRRLPGRGGRNLGSTVQMGMGRREEQEAGLTKEARVRLERERRARAAEERIRRIDRVIICDWITYWHDTSTSILPADPVQPGEHQHWTKRNPPSPDTHPATPTPGT</sequence>
<dbReference type="InParanoid" id="A0A3N4KIS9"/>
<name>A0A3N4KIS9_9PEZI</name>
<dbReference type="GO" id="GO:0004519">
    <property type="term" value="F:endonuclease activity"/>
    <property type="evidence" value="ECO:0007669"/>
    <property type="project" value="UniProtKB-KW"/>
</dbReference>
<keyword evidence="5" id="KW-0677">Repeat</keyword>
<dbReference type="PANTHER" id="PTHR16036:SF2">
    <property type="entry name" value="TRNA ENDONUCLEASE ANKZF1"/>
    <property type="match status" value="1"/>
</dbReference>
<feature type="compositionally biased region" description="Low complexity" evidence="11">
    <location>
        <begin position="374"/>
        <end position="390"/>
    </location>
</feature>
<evidence type="ECO:0000256" key="7">
    <source>
        <dbReference type="ARBA" id="ARBA00022801"/>
    </source>
</evidence>
<keyword evidence="3 10" id="KW-0963">Cytoplasm</keyword>
<feature type="region of interest" description="Disordered" evidence="11">
    <location>
        <begin position="636"/>
        <end position="668"/>
    </location>
</feature>
<evidence type="ECO:0000256" key="6">
    <source>
        <dbReference type="ARBA" id="ARBA00022759"/>
    </source>
</evidence>
<feature type="compositionally biased region" description="Low complexity" evidence="11">
    <location>
        <begin position="25"/>
        <end position="55"/>
    </location>
</feature>
<evidence type="ECO:0000256" key="2">
    <source>
        <dbReference type="ARBA" id="ARBA00009262"/>
    </source>
</evidence>
<evidence type="ECO:0000313" key="13">
    <source>
        <dbReference type="EMBL" id="RPB10463.1"/>
    </source>
</evidence>
<gene>
    <name evidence="13" type="ORF">P167DRAFT_566621</name>
</gene>
<dbReference type="GO" id="GO:0016787">
    <property type="term" value="F:hydrolase activity"/>
    <property type="evidence" value="ECO:0007669"/>
    <property type="project" value="UniProtKB-KW"/>
</dbReference>
<feature type="compositionally biased region" description="Basic and acidic residues" evidence="11">
    <location>
        <begin position="524"/>
        <end position="565"/>
    </location>
</feature>
<evidence type="ECO:0000256" key="8">
    <source>
        <dbReference type="ARBA" id="ARBA00023043"/>
    </source>
</evidence>
<dbReference type="AlphaFoldDB" id="A0A3N4KIS9"/>
<feature type="domain" description="VLRF1" evidence="12">
    <location>
        <begin position="213"/>
        <end position="366"/>
    </location>
</feature>
<feature type="region of interest" description="Disordered" evidence="11">
    <location>
        <begin position="109"/>
        <end position="129"/>
    </location>
</feature>
<keyword evidence="9" id="KW-0175">Coiled coil</keyword>
<dbReference type="STRING" id="1392247.A0A3N4KIS9"/>
<dbReference type="EMBL" id="ML119143">
    <property type="protein sequence ID" value="RPB10463.1"/>
    <property type="molecule type" value="Genomic_DNA"/>
</dbReference>
<feature type="region of interest" description="Disordered" evidence="11">
    <location>
        <begin position="521"/>
        <end position="577"/>
    </location>
</feature>
<accession>A0A3N4KIS9</accession>
<dbReference type="InterPro" id="IPR041175">
    <property type="entry name" value="VLRF1/Vms1"/>
</dbReference>
<evidence type="ECO:0000256" key="4">
    <source>
        <dbReference type="ARBA" id="ARBA00022722"/>
    </source>
</evidence>
<keyword evidence="4 10" id="KW-0540">Nuclease</keyword>
<dbReference type="OrthoDB" id="429841at2759"/>
<feature type="region of interest" description="Disordered" evidence="11">
    <location>
        <begin position="374"/>
        <end position="401"/>
    </location>
</feature>
<dbReference type="InterPro" id="IPR047139">
    <property type="entry name" value="ANKZ1/VMS1"/>
</dbReference>
<comment type="similarity">
    <text evidence="2 10">Belongs to the ANKZF1/VMS1 family.</text>
</comment>
<keyword evidence="6 10" id="KW-0255">Endonuclease</keyword>
<organism evidence="13 14">
    <name type="scientific">Morchella conica CCBAS932</name>
    <dbReference type="NCBI Taxonomy" id="1392247"/>
    <lineage>
        <taxon>Eukaryota</taxon>
        <taxon>Fungi</taxon>
        <taxon>Dikarya</taxon>
        <taxon>Ascomycota</taxon>
        <taxon>Pezizomycotina</taxon>
        <taxon>Pezizomycetes</taxon>
        <taxon>Pezizales</taxon>
        <taxon>Morchellaceae</taxon>
        <taxon>Morchella</taxon>
    </lineage>
</organism>
<evidence type="ECO:0000256" key="5">
    <source>
        <dbReference type="ARBA" id="ARBA00022737"/>
    </source>
</evidence>
<keyword evidence="14" id="KW-1185">Reference proteome</keyword>
<dbReference type="PANTHER" id="PTHR16036">
    <property type="entry name" value="ANKYRIN REPEAT AND ZINC FINGER DOMAIN-CONTAINING PROTEIN 1"/>
    <property type="match status" value="1"/>
</dbReference>
<dbReference type="GO" id="GO:0005737">
    <property type="term" value="C:cytoplasm"/>
    <property type="evidence" value="ECO:0007669"/>
    <property type="project" value="UniProtKB-SubCell"/>
</dbReference>
<dbReference type="Pfam" id="PF18826">
    <property type="entry name" value="bVLRF1"/>
    <property type="match status" value="1"/>
</dbReference>
<protein>
    <recommendedName>
        <fullName evidence="12">VLRF1 domain-containing protein</fullName>
    </recommendedName>
</protein>
<evidence type="ECO:0000256" key="10">
    <source>
        <dbReference type="PROSITE-ProRule" id="PRU01389"/>
    </source>
</evidence>
<keyword evidence="8" id="KW-0040">ANK repeat</keyword>
<proteinExistence type="inferred from homology"/>
<dbReference type="GO" id="GO:0036503">
    <property type="term" value="P:ERAD pathway"/>
    <property type="evidence" value="ECO:0007669"/>
    <property type="project" value="TreeGrafter"/>
</dbReference>